<dbReference type="Proteomes" id="UP000018857">
    <property type="component" value="Unassembled WGS sequence"/>
</dbReference>
<reference evidence="1 2" key="1">
    <citation type="journal article" date="2014" name="Genome Announc.">
        <title>Draft Genome Sequence of Marinomonas sp. Strain D104, a Polycyclic Aromatic Hydrocarbon-Degrading Bacterium from the Deep-Sea Sediment of the Arctic Ocean.</title>
        <authorList>
            <person name="Dong C."/>
            <person name="Bai X."/>
            <person name="Lai Q."/>
            <person name="Xie Y."/>
            <person name="Chen X."/>
            <person name="Shao Z."/>
        </authorList>
    </citation>
    <scope>NUCLEOTIDE SEQUENCE [LARGE SCALE GENOMIC DNA]</scope>
    <source>
        <strain evidence="1 2">D104</strain>
    </source>
</reference>
<keyword evidence="2" id="KW-1185">Reference proteome</keyword>
<dbReference type="EMBL" id="AYOZ01000034">
    <property type="protein sequence ID" value="ETI59353.1"/>
    <property type="molecule type" value="Genomic_DNA"/>
</dbReference>
<dbReference type="STRING" id="1208321.D104_12650"/>
<gene>
    <name evidence="1" type="ORF">D104_12650</name>
</gene>
<sequence>MIMTYSISSVAPMTLLVLVFGLFVGQMALLKILSVKQYKGV</sequence>
<comment type="caution">
    <text evidence="1">The sequence shown here is derived from an EMBL/GenBank/DDBJ whole genome shotgun (WGS) entry which is preliminary data.</text>
</comment>
<dbReference type="PATRIC" id="fig|1208321.3.peg.2510"/>
<proteinExistence type="predicted"/>
<accession>W1RWY8</accession>
<evidence type="ECO:0000313" key="2">
    <source>
        <dbReference type="Proteomes" id="UP000018857"/>
    </source>
</evidence>
<dbReference type="AlphaFoldDB" id="W1RWY8"/>
<organism evidence="1 2">
    <name type="scientific">Marinomonas profundimaris</name>
    <dbReference type="NCBI Taxonomy" id="1208321"/>
    <lineage>
        <taxon>Bacteria</taxon>
        <taxon>Pseudomonadati</taxon>
        <taxon>Pseudomonadota</taxon>
        <taxon>Gammaproteobacteria</taxon>
        <taxon>Oceanospirillales</taxon>
        <taxon>Oceanospirillaceae</taxon>
        <taxon>Marinomonas</taxon>
    </lineage>
</organism>
<protein>
    <submittedName>
        <fullName evidence="1">Uncharacterized protein</fullName>
    </submittedName>
</protein>
<evidence type="ECO:0000313" key="1">
    <source>
        <dbReference type="EMBL" id="ETI59353.1"/>
    </source>
</evidence>
<name>W1RWY8_9GAMM</name>